<keyword evidence="2" id="KW-1185">Reference proteome</keyword>
<evidence type="ECO:0000313" key="2">
    <source>
        <dbReference type="Proteomes" id="UP000276133"/>
    </source>
</evidence>
<dbReference type="AlphaFoldDB" id="A0A3M7PRG3"/>
<dbReference type="EMBL" id="REGN01009235">
    <property type="protein sequence ID" value="RNA01613.1"/>
    <property type="molecule type" value="Genomic_DNA"/>
</dbReference>
<organism evidence="1 2">
    <name type="scientific">Brachionus plicatilis</name>
    <name type="common">Marine rotifer</name>
    <name type="synonym">Brachionus muelleri</name>
    <dbReference type="NCBI Taxonomy" id="10195"/>
    <lineage>
        <taxon>Eukaryota</taxon>
        <taxon>Metazoa</taxon>
        <taxon>Spiralia</taxon>
        <taxon>Gnathifera</taxon>
        <taxon>Rotifera</taxon>
        <taxon>Eurotatoria</taxon>
        <taxon>Monogononta</taxon>
        <taxon>Pseudotrocha</taxon>
        <taxon>Ploima</taxon>
        <taxon>Brachionidae</taxon>
        <taxon>Brachionus</taxon>
    </lineage>
</organism>
<evidence type="ECO:0000313" key="1">
    <source>
        <dbReference type="EMBL" id="RNA01613.1"/>
    </source>
</evidence>
<reference evidence="1 2" key="1">
    <citation type="journal article" date="2018" name="Sci. Rep.">
        <title>Genomic signatures of local adaptation to the degree of environmental predictability in rotifers.</title>
        <authorList>
            <person name="Franch-Gras L."/>
            <person name="Hahn C."/>
            <person name="Garcia-Roger E.M."/>
            <person name="Carmona M.J."/>
            <person name="Serra M."/>
            <person name="Gomez A."/>
        </authorList>
    </citation>
    <scope>NUCLEOTIDE SEQUENCE [LARGE SCALE GENOMIC DNA]</scope>
    <source>
        <strain evidence="1">HYR1</strain>
    </source>
</reference>
<gene>
    <name evidence="1" type="ORF">BpHYR1_051842</name>
</gene>
<name>A0A3M7PRG3_BRAPC</name>
<comment type="caution">
    <text evidence="1">The sequence shown here is derived from an EMBL/GenBank/DDBJ whole genome shotgun (WGS) entry which is preliminary data.</text>
</comment>
<sequence length="65" mass="7505">MTSKFKCYLFTTPNATNIQIHVWNKTNGKIEFNLELDPIEIIEQIKCSASKAIVVSKLDDKTYRI</sequence>
<accession>A0A3M7PRG3</accession>
<feature type="non-terminal residue" evidence="1">
    <location>
        <position position="65"/>
    </location>
</feature>
<dbReference type="Proteomes" id="UP000276133">
    <property type="component" value="Unassembled WGS sequence"/>
</dbReference>
<proteinExistence type="predicted"/>
<protein>
    <submittedName>
        <fullName evidence="1">Uncharacterized protein</fullName>
    </submittedName>
</protein>